<dbReference type="eggNOG" id="COG2230">
    <property type="taxonomic scope" value="Bacteria"/>
</dbReference>
<dbReference type="EMBL" id="CP002353">
    <property type="protein sequence ID" value="ADV62775.1"/>
    <property type="molecule type" value="Genomic_DNA"/>
</dbReference>
<gene>
    <name evidence="3" type="ordered locus">Isop_2197</name>
</gene>
<dbReference type="Gene3D" id="3.40.50.150">
    <property type="entry name" value="Vaccinia Virus protein VP39"/>
    <property type="match status" value="1"/>
</dbReference>
<dbReference type="OrthoDB" id="272052at2"/>
<organism evidence="3 4">
    <name type="scientific">Isosphaera pallida (strain ATCC 43644 / DSM 9630 / IS1B)</name>
    <dbReference type="NCBI Taxonomy" id="575540"/>
    <lineage>
        <taxon>Bacteria</taxon>
        <taxon>Pseudomonadati</taxon>
        <taxon>Planctomycetota</taxon>
        <taxon>Planctomycetia</taxon>
        <taxon>Isosphaerales</taxon>
        <taxon>Isosphaeraceae</taxon>
        <taxon>Isosphaera</taxon>
    </lineage>
</organism>
<dbReference type="RefSeq" id="WP_013565063.1">
    <property type="nucleotide sequence ID" value="NC_014962.1"/>
</dbReference>
<dbReference type="InterPro" id="IPR013216">
    <property type="entry name" value="Methyltransf_11"/>
</dbReference>
<evidence type="ECO:0000313" key="3">
    <source>
        <dbReference type="EMBL" id="ADV62775.1"/>
    </source>
</evidence>
<dbReference type="STRING" id="575540.Isop_2197"/>
<feature type="domain" description="Methyltransferase type 11" evidence="2">
    <location>
        <begin position="61"/>
        <end position="109"/>
    </location>
</feature>
<feature type="region of interest" description="Disordered" evidence="1">
    <location>
        <begin position="227"/>
        <end position="285"/>
    </location>
</feature>
<dbReference type="GO" id="GO:0008757">
    <property type="term" value="F:S-adenosylmethionine-dependent methyltransferase activity"/>
    <property type="evidence" value="ECO:0007669"/>
    <property type="project" value="InterPro"/>
</dbReference>
<keyword evidence="4" id="KW-1185">Reference proteome</keyword>
<dbReference type="HOGENOM" id="CLU_975827_0_0_0"/>
<dbReference type="SUPFAM" id="SSF53335">
    <property type="entry name" value="S-adenosyl-L-methionine-dependent methyltransferases"/>
    <property type="match status" value="1"/>
</dbReference>
<keyword evidence="3" id="KW-0489">Methyltransferase</keyword>
<protein>
    <submittedName>
        <fullName evidence="3">Methyltransferase type 11</fullName>
    </submittedName>
</protein>
<reference key="1">
    <citation type="submission" date="2010-11" db="EMBL/GenBank/DDBJ databases">
        <title>The complete sequence of chromosome of Isophaera pallida ATCC 43644.</title>
        <authorList>
            <consortium name="US DOE Joint Genome Institute (JGI-PGF)"/>
            <person name="Lucas S."/>
            <person name="Copeland A."/>
            <person name="Lapidus A."/>
            <person name="Bruce D."/>
            <person name="Goodwin L."/>
            <person name="Pitluck S."/>
            <person name="Kyrpides N."/>
            <person name="Mavromatis K."/>
            <person name="Pagani I."/>
            <person name="Ivanova N."/>
            <person name="Saunders E."/>
            <person name="Brettin T."/>
            <person name="Detter J.C."/>
            <person name="Han C."/>
            <person name="Tapia R."/>
            <person name="Land M."/>
            <person name="Hauser L."/>
            <person name="Markowitz V."/>
            <person name="Cheng J.-F."/>
            <person name="Hugenholtz P."/>
            <person name="Woyke T."/>
            <person name="Wu D."/>
            <person name="Eisen J.A."/>
        </authorList>
    </citation>
    <scope>NUCLEOTIDE SEQUENCE</scope>
    <source>
        <strain>ATCC 43644</strain>
    </source>
</reference>
<proteinExistence type="predicted"/>
<keyword evidence="3" id="KW-0808">Transferase</keyword>
<evidence type="ECO:0000259" key="2">
    <source>
        <dbReference type="Pfam" id="PF08241"/>
    </source>
</evidence>
<dbReference type="GO" id="GO:0032259">
    <property type="term" value="P:methylation"/>
    <property type="evidence" value="ECO:0007669"/>
    <property type="project" value="UniProtKB-KW"/>
</dbReference>
<feature type="compositionally biased region" description="Polar residues" evidence="1">
    <location>
        <begin position="253"/>
        <end position="265"/>
    </location>
</feature>
<sequence>MRDHTRAFCRTVAETFECPAPIYEFGSYQVEGQTDLIDLRGFFTGREYVGCDMRPGPGVDRVEDVTRISLPDESVGTILCIETFEHVFEVHRGFDEVFRVLKPGGLFVITSPFYFHIHGYPDDYWRMTPSCLKRWMSRYEGRICGFQGAASTPHTVMALGFKSPAPVDFESRAARFVATYQGWLAETHARETRLNCRRVCRWLRLLGFSKAERRRIREDRRAEFAIECGPPSDASGDRSVDDAPPTIAPRTVWSATMGQPVSLDSRTIPPHHLSRTGTPNRTHSR</sequence>
<dbReference type="KEGG" id="ipa:Isop_2197"/>
<evidence type="ECO:0000256" key="1">
    <source>
        <dbReference type="SAM" id="MobiDB-lite"/>
    </source>
</evidence>
<accession>E8R518</accession>
<dbReference type="InterPro" id="IPR029063">
    <property type="entry name" value="SAM-dependent_MTases_sf"/>
</dbReference>
<reference evidence="3 4" key="2">
    <citation type="journal article" date="2011" name="Stand. Genomic Sci.">
        <title>Complete genome sequence of Isosphaera pallida type strain (IS1B).</title>
        <authorList>
            <consortium name="US DOE Joint Genome Institute (JGI-PGF)"/>
            <person name="Goker M."/>
            <person name="Cleland D."/>
            <person name="Saunders E."/>
            <person name="Lapidus A."/>
            <person name="Nolan M."/>
            <person name="Lucas S."/>
            <person name="Hammon N."/>
            <person name="Deshpande S."/>
            <person name="Cheng J.F."/>
            <person name="Tapia R."/>
            <person name="Han C."/>
            <person name="Goodwin L."/>
            <person name="Pitluck S."/>
            <person name="Liolios K."/>
            <person name="Pagani I."/>
            <person name="Ivanova N."/>
            <person name="Mavromatis K."/>
            <person name="Pati A."/>
            <person name="Chen A."/>
            <person name="Palaniappan K."/>
            <person name="Land M."/>
            <person name="Hauser L."/>
            <person name="Chang Y.J."/>
            <person name="Jeffries C.D."/>
            <person name="Detter J.C."/>
            <person name="Beck B."/>
            <person name="Woyke T."/>
            <person name="Bristow J."/>
            <person name="Eisen J.A."/>
            <person name="Markowitz V."/>
            <person name="Hugenholtz P."/>
            <person name="Kyrpides N.C."/>
            <person name="Klenk H.P."/>
        </authorList>
    </citation>
    <scope>NUCLEOTIDE SEQUENCE [LARGE SCALE GENOMIC DNA]</scope>
    <source>
        <strain evidence="4">ATCC 43644 / DSM 9630 / IS1B</strain>
    </source>
</reference>
<feature type="compositionally biased region" description="Polar residues" evidence="1">
    <location>
        <begin position="275"/>
        <end position="285"/>
    </location>
</feature>
<dbReference type="Pfam" id="PF08241">
    <property type="entry name" value="Methyltransf_11"/>
    <property type="match status" value="1"/>
</dbReference>
<name>E8R518_ISOPI</name>
<evidence type="ECO:0000313" key="4">
    <source>
        <dbReference type="Proteomes" id="UP000008631"/>
    </source>
</evidence>
<dbReference type="InParanoid" id="E8R518"/>
<dbReference type="AlphaFoldDB" id="E8R518"/>
<dbReference type="CDD" id="cd02440">
    <property type="entry name" value="AdoMet_MTases"/>
    <property type="match status" value="1"/>
</dbReference>
<dbReference type="Proteomes" id="UP000008631">
    <property type="component" value="Chromosome"/>
</dbReference>